<keyword evidence="13" id="KW-0862">Zinc</keyword>
<dbReference type="RefSeq" id="WP_183933068.1">
    <property type="nucleotide sequence ID" value="NZ_JACICF010000001.1"/>
</dbReference>
<evidence type="ECO:0000256" key="4">
    <source>
        <dbReference type="ARBA" id="ARBA00004613"/>
    </source>
</evidence>
<dbReference type="GO" id="GO:0005576">
    <property type="term" value="C:extracellular region"/>
    <property type="evidence" value="ECO:0007669"/>
    <property type="project" value="UniProtKB-SubCell"/>
</dbReference>
<dbReference type="GO" id="GO:0046872">
    <property type="term" value="F:metal ion binding"/>
    <property type="evidence" value="ECO:0007669"/>
    <property type="project" value="UniProtKB-KW"/>
</dbReference>
<reference evidence="23 24" key="1">
    <citation type="submission" date="2020-08" db="EMBL/GenBank/DDBJ databases">
        <title>Genomic Encyclopedia of Type Strains, Phase IV (KMG-IV): sequencing the most valuable type-strain genomes for metagenomic binning, comparative biology and taxonomic classification.</title>
        <authorList>
            <person name="Goeker M."/>
        </authorList>
    </citation>
    <scope>NUCLEOTIDE SEQUENCE [LARGE SCALE GENOMIC DNA]</scope>
    <source>
        <strain evidence="23 24">DSM 24194</strain>
    </source>
</reference>
<evidence type="ECO:0000256" key="13">
    <source>
        <dbReference type="ARBA" id="ARBA00022833"/>
    </source>
</evidence>
<feature type="chain" id="PRO_5033066815" description="Carboxypeptidase Q" evidence="21">
    <location>
        <begin position="21"/>
        <end position="454"/>
    </location>
</feature>
<dbReference type="InterPro" id="IPR007484">
    <property type="entry name" value="Peptidase_M28"/>
</dbReference>
<dbReference type="EMBL" id="JACICF010000001">
    <property type="protein sequence ID" value="MBB3763743.1"/>
    <property type="molecule type" value="Genomic_DNA"/>
</dbReference>
<evidence type="ECO:0000256" key="6">
    <source>
        <dbReference type="ARBA" id="ARBA00022525"/>
    </source>
</evidence>
<dbReference type="SUPFAM" id="SSF53187">
    <property type="entry name" value="Zn-dependent exopeptidases"/>
    <property type="match status" value="1"/>
</dbReference>
<keyword evidence="14" id="KW-0333">Golgi apparatus</keyword>
<keyword evidence="12" id="KW-0256">Endoplasmic reticulum</keyword>
<evidence type="ECO:0000256" key="9">
    <source>
        <dbReference type="ARBA" id="ARBA00022723"/>
    </source>
</evidence>
<protein>
    <recommendedName>
        <fullName evidence="5">Carboxypeptidase Q</fullName>
    </recommendedName>
    <alternativeName>
        <fullName evidence="20">Plasma glutamate carboxypeptidase</fullName>
    </alternativeName>
</protein>
<evidence type="ECO:0000256" key="21">
    <source>
        <dbReference type="SAM" id="SignalP"/>
    </source>
</evidence>
<keyword evidence="18" id="KW-0458">Lysosome</keyword>
<evidence type="ECO:0000256" key="19">
    <source>
        <dbReference type="ARBA" id="ARBA00025833"/>
    </source>
</evidence>
<evidence type="ECO:0000256" key="5">
    <source>
        <dbReference type="ARBA" id="ARBA00014116"/>
    </source>
</evidence>
<evidence type="ECO:0000259" key="22">
    <source>
        <dbReference type="Pfam" id="PF04389"/>
    </source>
</evidence>
<evidence type="ECO:0000256" key="15">
    <source>
        <dbReference type="ARBA" id="ARBA00023049"/>
    </source>
</evidence>
<evidence type="ECO:0000256" key="14">
    <source>
        <dbReference type="ARBA" id="ARBA00023034"/>
    </source>
</evidence>
<keyword evidence="15" id="KW-0482">Metalloprotease</keyword>
<dbReference type="Pfam" id="PF04389">
    <property type="entry name" value="Peptidase_M28"/>
    <property type="match status" value="1"/>
</dbReference>
<gene>
    <name evidence="23" type="ORF">FHS50_000766</name>
</gene>
<evidence type="ECO:0000256" key="12">
    <source>
        <dbReference type="ARBA" id="ARBA00022824"/>
    </source>
</evidence>
<organism evidence="23 24">
    <name type="scientific">Sphingomicrobium lutaoense</name>
    <dbReference type="NCBI Taxonomy" id="515949"/>
    <lineage>
        <taxon>Bacteria</taxon>
        <taxon>Pseudomonadati</taxon>
        <taxon>Pseudomonadota</taxon>
        <taxon>Alphaproteobacteria</taxon>
        <taxon>Sphingomonadales</taxon>
        <taxon>Sphingomonadaceae</taxon>
        <taxon>Sphingomicrobium</taxon>
    </lineage>
</organism>
<comment type="caution">
    <text evidence="23">The sequence shown here is derived from an EMBL/GenBank/DDBJ whole genome shotgun (WGS) entry which is preliminary data.</text>
</comment>
<feature type="signal peptide" evidence="21">
    <location>
        <begin position="1"/>
        <end position="20"/>
    </location>
</feature>
<evidence type="ECO:0000256" key="11">
    <source>
        <dbReference type="ARBA" id="ARBA00022801"/>
    </source>
</evidence>
<dbReference type="GO" id="GO:0004180">
    <property type="term" value="F:carboxypeptidase activity"/>
    <property type="evidence" value="ECO:0007669"/>
    <property type="project" value="UniProtKB-KW"/>
</dbReference>
<evidence type="ECO:0000313" key="23">
    <source>
        <dbReference type="EMBL" id="MBB3763743.1"/>
    </source>
</evidence>
<dbReference type="GO" id="GO:0070573">
    <property type="term" value="F:metallodipeptidase activity"/>
    <property type="evidence" value="ECO:0007669"/>
    <property type="project" value="InterPro"/>
</dbReference>
<evidence type="ECO:0000256" key="7">
    <source>
        <dbReference type="ARBA" id="ARBA00022645"/>
    </source>
</evidence>
<keyword evidence="10 21" id="KW-0732">Signal</keyword>
<sequence>MLNISVRAALLAFASPALLAAAQPSAVSDEKIAELREAALEDDIAYGIVADLTTEIGPRLAGTEAEARARQWAVQRLGAMGFSNVRVEEFDMPTWVRGKESAHIVAPFPQELIVTAFGNSGSTGDAGLVAEVVGFKDYAAFLAAPASSIAGKIVFISHAMPANQDGSGYGNYGTPRFFGPKSASERGAAAIFVKSIGTDSDRLPHTGTINFGEADPIPAGALSVPDAQQLERVLARGRPVTLKLVMTPRQIGIQKSGNVIAEVPGRNPDAKKLLVSCHIDSWDNSPGVFDDGAGCGIVAAAAKRIMDAGQPYRTIEIVWFGAEEVGIHGGRAFAETRGGEDYHLVAESDFGADRVWRVDTNLGEDRKEEADALRLALYPLSIVPGRYDEAGGADIGPIMQKGAPGVSLRQDGSRYFDLHHTANDTLDKLDKEQLAQNVAAWTTMLAVMSGGIAE</sequence>
<evidence type="ECO:0000256" key="2">
    <source>
        <dbReference type="ARBA" id="ARBA00004371"/>
    </source>
</evidence>
<dbReference type="Gene3D" id="3.40.630.10">
    <property type="entry name" value="Zn peptidases"/>
    <property type="match status" value="1"/>
</dbReference>
<evidence type="ECO:0000256" key="1">
    <source>
        <dbReference type="ARBA" id="ARBA00004240"/>
    </source>
</evidence>
<evidence type="ECO:0000256" key="10">
    <source>
        <dbReference type="ARBA" id="ARBA00022729"/>
    </source>
</evidence>
<evidence type="ECO:0000256" key="16">
    <source>
        <dbReference type="ARBA" id="ARBA00023145"/>
    </source>
</evidence>
<keyword evidence="24" id="KW-1185">Reference proteome</keyword>
<dbReference type="Gene3D" id="3.50.30.30">
    <property type="match status" value="1"/>
</dbReference>
<keyword evidence="7 23" id="KW-0121">Carboxypeptidase</keyword>
<keyword evidence="17" id="KW-0325">Glycoprotein</keyword>
<feature type="domain" description="Peptidase M28" evidence="22">
    <location>
        <begin position="258"/>
        <end position="440"/>
    </location>
</feature>
<dbReference type="Proteomes" id="UP000578569">
    <property type="component" value="Unassembled WGS sequence"/>
</dbReference>
<evidence type="ECO:0000256" key="17">
    <source>
        <dbReference type="ARBA" id="ARBA00023180"/>
    </source>
</evidence>
<comment type="subunit">
    <text evidence="19">Homodimer. The monomeric form is inactive while the homodimer is active.</text>
</comment>
<dbReference type="GO" id="GO:0005764">
    <property type="term" value="C:lysosome"/>
    <property type="evidence" value="ECO:0007669"/>
    <property type="project" value="UniProtKB-SubCell"/>
</dbReference>
<dbReference type="GO" id="GO:0006508">
    <property type="term" value="P:proteolysis"/>
    <property type="evidence" value="ECO:0007669"/>
    <property type="project" value="UniProtKB-KW"/>
</dbReference>
<keyword evidence="8" id="KW-0645">Protease</keyword>
<keyword evidence="9" id="KW-0479">Metal-binding</keyword>
<accession>A0A839Z1Y0</accession>
<evidence type="ECO:0000313" key="24">
    <source>
        <dbReference type="Proteomes" id="UP000578569"/>
    </source>
</evidence>
<evidence type="ECO:0000256" key="18">
    <source>
        <dbReference type="ARBA" id="ARBA00023228"/>
    </source>
</evidence>
<dbReference type="AlphaFoldDB" id="A0A839Z1Y0"/>
<evidence type="ECO:0000256" key="8">
    <source>
        <dbReference type="ARBA" id="ARBA00022670"/>
    </source>
</evidence>
<name>A0A839Z1Y0_9SPHN</name>
<comment type="subcellular location">
    <subcellularLocation>
        <location evidence="1">Endoplasmic reticulum</location>
    </subcellularLocation>
    <subcellularLocation>
        <location evidence="3">Golgi apparatus</location>
    </subcellularLocation>
    <subcellularLocation>
        <location evidence="2">Lysosome</location>
    </subcellularLocation>
    <subcellularLocation>
        <location evidence="4">Secreted</location>
    </subcellularLocation>
</comment>
<proteinExistence type="predicted"/>
<dbReference type="InterPro" id="IPR039866">
    <property type="entry name" value="CPQ"/>
</dbReference>
<keyword evidence="11" id="KW-0378">Hydrolase</keyword>
<evidence type="ECO:0000256" key="3">
    <source>
        <dbReference type="ARBA" id="ARBA00004555"/>
    </source>
</evidence>
<evidence type="ECO:0000256" key="20">
    <source>
        <dbReference type="ARBA" id="ARBA00033328"/>
    </source>
</evidence>
<keyword evidence="6" id="KW-0964">Secreted</keyword>
<keyword evidence="16" id="KW-0865">Zymogen</keyword>
<dbReference type="PANTHER" id="PTHR12053:SF3">
    <property type="entry name" value="CARBOXYPEPTIDASE Q"/>
    <property type="match status" value="1"/>
</dbReference>
<dbReference type="PANTHER" id="PTHR12053">
    <property type="entry name" value="PROTEASE FAMILY M28 PLASMA GLUTAMATE CARBOXYPEPTIDASE-RELATED"/>
    <property type="match status" value="1"/>
</dbReference>